<keyword evidence="2" id="KW-1185">Reference proteome</keyword>
<dbReference type="PANTHER" id="PTHR23039:SF10">
    <property type="entry name" value="NANCE-HORAN SYNDROME PROTEIN ISOFORM X1"/>
    <property type="match status" value="1"/>
</dbReference>
<dbReference type="Proteomes" id="UP000504611">
    <property type="component" value="Unplaced"/>
</dbReference>
<dbReference type="KEGG" id="ncc:104963550"/>
<dbReference type="Gene3D" id="3.30.40.10">
    <property type="entry name" value="Zinc/RING finger domain, C3HC4 (zinc finger)"/>
    <property type="match status" value="1"/>
</dbReference>
<evidence type="ECO:0000256" key="1">
    <source>
        <dbReference type="SAM" id="MobiDB-lite"/>
    </source>
</evidence>
<reference evidence="3" key="1">
    <citation type="submission" date="2025-08" db="UniProtKB">
        <authorList>
            <consortium name="RefSeq"/>
        </authorList>
    </citation>
    <scope>IDENTIFICATION</scope>
    <source>
        <tissue evidence="3">Muscle</tissue>
    </source>
</reference>
<organism evidence="2 3">
    <name type="scientific">Notothenia coriiceps</name>
    <name type="common">black rockcod</name>
    <dbReference type="NCBI Taxonomy" id="8208"/>
    <lineage>
        <taxon>Eukaryota</taxon>
        <taxon>Metazoa</taxon>
        <taxon>Chordata</taxon>
        <taxon>Craniata</taxon>
        <taxon>Vertebrata</taxon>
        <taxon>Euteleostomi</taxon>
        <taxon>Actinopterygii</taxon>
        <taxon>Neopterygii</taxon>
        <taxon>Teleostei</taxon>
        <taxon>Neoteleostei</taxon>
        <taxon>Acanthomorphata</taxon>
        <taxon>Eupercaria</taxon>
        <taxon>Perciformes</taxon>
        <taxon>Notothenioidei</taxon>
        <taxon>Nototheniidae</taxon>
        <taxon>Notothenia</taxon>
    </lineage>
</organism>
<evidence type="ECO:0000313" key="3">
    <source>
        <dbReference type="RefSeq" id="XP_010790454.1"/>
    </source>
</evidence>
<name>A0A6I9PHR6_9TELE</name>
<dbReference type="Gene3D" id="1.20.5.340">
    <property type="match status" value="1"/>
</dbReference>
<dbReference type="GeneID" id="104963550"/>
<dbReference type="GO" id="GO:0002088">
    <property type="term" value="P:lens development in camera-type eye"/>
    <property type="evidence" value="ECO:0007669"/>
    <property type="project" value="TreeGrafter"/>
</dbReference>
<gene>
    <name evidence="3" type="primary">LOC104963550</name>
</gene>
<dbReference type="InterPro" id="IPR013083">
    <property type="entry name" value="Znf_RING/FYVE/PHD"/>
</dbReference>
<sequence length="293" mass="32409">MPFAKRIVEPQLLCRNQIPNDEGLPLEDLCAISNVVLSRTLRQLSDLARHACSLFQELENDITSTNQRVWVLQNKIGQIQQTASALDPKKEAVRRKAGTPAGAGGRDQTVSHCDNTIKQKHISKPSERVCGKRYKNRPGLSYHYAHSHLAEEEGEEEKEEMEISEPNLPMPNDPKTAKKGPDGIALPNKYCDFCLGDSKTNHKTGQSEELVSCSDCGRSGHARPACSSTPSMWRGGQDVAAGAVHRRKCATVCGTRERLVYVGIQFMVLYKCEGLHVYSLVCSQDHFCSCDGL</sequence>
<feature type="region of interest" description="Disordered" evidence="1">
    <location>
        <begin position="87"/>
        <end position="120"/>
    </location>
</feature>
<dbReference type="AlphaFoldDB" id="A0A6I9PHR6"/>
<dbReference type="FunFam" id="1.20.5.340:FF:000039">
    <property type="entry name" value="Nance-Horan syndrome protein isoform X1"/>
    <property type="match status" value="1"/>
</dbReference>
<dbReference type="GO" id="GO:0030154">
    <property type="term" value="P:cell differentiation"/>
    <property type="evidence" value="ECO:0007669"/>
    <property type="project" value="TreeGrafter"/>
</dbReference>
<evidence type="ECO:0000313" key="2">
    <source>
        <dbReference type="Proteomes" id="UP000504611"/>
    </source>
</evidence>
<proteinExistence type="predicted"/>
<accession>A0A6I9PHR6</accession>
<dbReference type="PANTHER" id="PTHR23039">
    <property type="entry name" value="NANCE-HORAN SYNDROME PROTEIN"/>
    <property type="match status" value="1"/>
</dbReference>
<dbReference type="OrthoDB" id="8965057at2759"/>
<protein>
    <submittedName>
        <fullName evidence="3">Zinc finger protein ubi-d4-like</fullName>
    </submittedName>
</protein>
<dbReference type="RefSeq" id="XP_010790454.1">
    <property type="nucleotide sequence ID" value="XM_010792152.1"/>
</dbReference>